<feature type="region of interest" description="Disordered" evidence="4">
    <location>
        <begin position="292"/>
        <end position="325"/>
    </location>
</feature>
<dbReference type="Gene3D" id="3.10.20.10">
    <property type="match status" value="1"/>
</dbReference>
<accession>A0AA96GU96</accession>
<dbReference type="AlphaFoldDB" id="A0AA96GU96"/>
<dbReference type="HAMAP" id="MF_00187">
    <property type="entry name" value="FdhD"/>
    <property type="match status" value="1"/>
</dbReference>
<dbReference type="InterPro" id="IPR003786">
    <property type="entry name" value="FdhD"/>
</dbReference>
<keyword evidence="6" id="KW-1185">Reference proteome</keyword>
<feature type="active site" description="Cysteine persulfide intermediate" evidence="3">
    <location>
        <position position="126"/>
    </location>
</feature>
<dbReference type="NCBIfam" id="NF001943">
    <property type="entry name" value="PRK00724.1-2"/>
    <property type="match status" value="1"/>
</dbReference>
<gene>
    <name evidence="3 5" type="primary">fdhD</name>
    <name evidence="5" type="ORF">PQG83_08005</name>
</gene>
<comment type="similarity">
    <text evidence="3">Belongs to the FdhD family.</text>
</comment>
<evidence type="ECO:0000256" key="2">
    <source>
        <dbReference type="ARBA" id="ARBA00023150"/>
    </source>
</evidence>
<dbReference type="GO" id="GO:0006777">
    <property type="term" value="P:Mo-molybdopterin cofactor biosynthetic process"/>
    <property type="evidence" value="ECO:0007669"/>
    <property type="project" value="UniProtKB-UniRule"/>
</dbReference>
<comment type="function">
    <text evidence="3">Required for formate dehydrogenase (FDH) activity. Acts as a sulfur carrier protein that transfers sulfur from IscS to the molybdenum cofactor prior to its insertion into FDH.</text>
</comment>
<reference evidence="5 6" key="1">
    <citation type="submission" date="2023-01" db="EMBL/GenBank/DDBJ databases">
        <title>Cultivation and genomic characterization of new, ubiquitous marine nitrite-oxidizing bacteria from the Nitrospirales.</title>
        <authorList>
            <person name="Mueller A.J."/>
            <person name="Daebeler A."/>
            <person name="Herbold C.W."/>
            <person name="Kirkegaard R.H."/>
            <person name="Daims H."/>
        </authorList>
    </citation>
    <scope>NUCLEOTIDE SEQUENCE [LARGE SCALE GENOMIC DNA]</scope>
    <source>
        <strain evidence="5 6">DK</strain>
    </source>
</reference>
<dbReference type="GO" id="GO:0005737">
    <property type="term" value="C:cytoplasm"/>
    <property type="evidence" value="ECO:0007669"/>
    <property type="project" value="UniProtKB-SubCell"/>
</dbReference>
<sequence length="325" mass="35982">MATKLYSTQDTIFSPHSARPVVHTKPDQLAIEEPLEIRLEYWVNEQPHRKSVSITMRTPGQDRELAAGFLFTEGIIAGWDDIKEIRPCGPIVEGQNFHNIVRVKLHPHVSVKTATMDRNFYTTSSCGICGKTSIEALKINNQFGQTIKHLASPSVTQDMLFCLPERMAAEQQLFQKTGGCHASGLFDERGALLCVREDVGRHNALDKVLGWALINNHLPLDHHVVLVSGRASFELMQKASMGGIPFVAAVGAPSTLAVQMAQEFNITLVGFLDHQRMTVYHDSGRIQAHQAQQLEDTGGRTTRHTGSPVNTDVGNPDRRFSRPSS</sequence>
<evidence type="ECO:0000256" key="4">
    <source>
        <dbReference type="SAM" id="MobiDB-lite"/>
    </source>
</evidence>
<dbReference type="EMBL" id="CP116968">
    <property type="protein sequence ID" value="WNM63686.1"/>
    <property type="molecule type" value="Genomic_DNA"/>
</dbReference>
<dbReference type="KEGG" id="nneo:PQG83_08005"/>
<proteinExistence type="inferred from homology"/>
<feature type="compositionally biased region" description="Polar residues" evidence="4">
    <location>
        <begin position="304"/>
        <end position="313"/>
    </location>
</feature>
<protein>
    <recommendedName>
        <fullName evidence="3">Sulfur carrier protein FdhD</fullName>
    </recommendedName>
</protein>
<dbReference type="PIRSF" id="PIRSF015626">
    <property type="entry name" value="FdhD"/>
    <property type="match status" value="1"/>
</dbReference>
<dbReference type="PANTHER" id="PTHR30592">
    <property type="entry name" value="FORMATE DEHYDROGENASE"/>
    <property type="match status" value="1"/>
</dbReference>
<comment type="subcellular location">
    <subcellularLocation>
        <location evidence="3">Cytoplasm</location>
    </subcellularLocation>
</comment>
<dbReference type="SUPFAM" id="SSF53927">
    <property type="entry name" value="Cytidine deaminase-like"/>
    <property type="match status" value="1"/>
</dbReference>
<dbReference type="Proteomes" id="UP001302494">
    <property type="component" value="Chromosome"/>
</dbReference>
<evidence type="ECO:0000313" key="5">
    <source>
        <dbReference type="EMBL" id="WNM63686.1"/>
    </source>
</evidence>
<dbReference type="NCBIfam" id="TIGR00129">
    <property type="entry name" value="fdhD_narQ"/>
    <property type="match status" value="1"/>
</dbReference>
<evidence type="ECO:0000313" key="6">
    <source>
        <dbReference type="Proteomes" id="UP001302494"/>
    </source>
</evidence>
<dbReference type="InterPro" id="IPR016193">
    <property type="entry name" value="Cytidine_deaminase-like"/>
</dbReference>
<dbReference type="GO" id="GO:0016783">
    <property type="term" value="F:sulfurtransferase activity"/>
    <property type="evidence" value="ECO:0007669"/>
    <property type="project" value="InterPro"/>
</dbReference>
<feature type="compositionally biased region" description="Basic and acidic residues" evidence="4">
    <location>
        <begin position="315"/>
        <end position="325"/>
    </location>
</feature>
<evidence type="ECO:0000256" key="3">
    <source>
        <dbReference type="HAMAP-Rule" id="MF_00187"/>
    </source>
</evidence>
<keyword evidence="2 3" id="KW-0501">Molybdenum cofactor biosynthesis</keyword>
<name>A0AA96GU96_9BACT</name>
<evidence type="ECO:0000256" key="1">
    <source>
        <dbReference type="ARBA" id="ARBA00022490"/>
    </source>
</evidence>
<dbReference type="PANTHER" id="PTHR30592:SF1">
    <property type="entry name" value="SULFUR CARRIER PROTEIN FDHD"/>
    <property type="match status" value="1"/>
</dbReference>
<dbReference type="GO" id="GO:0097163">
    <property type="term" value="F:sulfur carrier activity"/>
    <property type="evidence" value="ECO:0007669"/>
    <property type="project" value="UniProtKB-UniRule"/>
</dbReference>
<dbReference type="Gene3D" id="3.40.140.10">
    <property type="entry name" value="Cytidine Deaminase, domain 2"/>
    <property type="match status" value="1"/>
</dbReference>
<dbReference type="RefSeq" id="WP_312748373.1">
    <property type="nucleotide sequence ID" value="NZ_CP116968.1"/>
</dbReference>
<keyword evidence="1 3" id="KW-0963">Cytoplasm</keyword>
<comment type="caution">
    <text evidence="3">Lacks conserved residue(s) required for the propagation of feature annotation.</text>
</comment>
<dbReference type="Pfam" id="PF02634">
    <property type="entry name" value="FdhD-NarQ"/>
    <property type="match status" value="1"/>
</dbReference>
<organism evidence="5 6">
    <name type="scientific">Candidatus Nitrospira neomarina</name>
    <dbReference type="NCBI Taxonomy" id="3020899"/>
    <lineage>
        <taxon>Bacteria</taxon>
        <taxon>Pseudomonadati</taxon>
        <taxon>Nitrospirota</taxon>
        <taxon>Nitrospiria</taxon>
        <taxon>Nitrospirales</taxon>
        <taxon>Nitrospiraceae</taxon>
        <taxon>Nitrospira</taxon>
    </lineage>
</organism>